<dbReference type="Proteomes" id="UP000799640">
    <property type="component" value="Unassembled WGS sequence"/>
</dbReference>
<evidence type="ECO:0000256" key="2">
    <source>
        <dbReference type="ARBA" id="ARBA00004305"/>
    </source>
</evidence>
<evidence type="ECO:0000313" key="12">
    <source>
        <dbReference type="Proteomes" id="UP000799640"/>
    </source>
</evidence>
<comment type="catalytic activity">
    <reaction evidence="9">
        <text>N(6)-[(R)-lipoyl]-L-lysyl-[protein] + 3-methyl-2-oxobutanoate + H(+) = N(6)-[(R)-S(8)-2-methylpropanoyldihydrolipoyl]-L-lysyl-[protein] + CO2</text>
        <dbReference type="Rhea" id="RHEA:13457"/>
        <dbReference type="Rhea" id="RHEA-COMP:10474"/>
        <dbReference type="Rhea" id="RHEA-COMP:10497"/>
        <dbReference type="ChEBI" id="CHEBI:11851"/>
        <dbReference type="ChEBI" id="CHEBI:15378"/>
        <dbReference type="ChEBI" id="CHEBI:16526"/>
        <dbReference type="ChEBI" id="CHEBI:83099"/>
        <dbReference type="ChEBI" id="CHEBI:83142"/>
        <dbReference type="EC" id="1.2.4.4"/>
    </reaction>
</comment>
<dbReference type="EC" id="1.2.4.4" evidence="9"/>
<evidence type="ECO:0000256" key="6">
    <source>
        <dbReference type="ARBA" id="ARBA00022958"/>
    </source>
</evidence>
<evidence type="ECO:0000256" key="4">
    <source>
        <dbReference type="ARBA" id="ARBA00022723"/>
    </source>
</evidence>
<dbReference type="GO" id="GO:0003863">
    <property type="term" value="F:branched-chain 2-oxo acid dehydrogenase activity"/>
    <property type="evidence" value="ECO:0007669"/>
    <property type="project" value="UniProtKB-EC"/>
</dbReference>
<sequence>MSLRRSVRPLLRQCSLYHMPQTFPERIRLVLPAIQARAQSMPQKPGSDRVHFPGAVNSKFTTVMAFARPGDMPAMPTYRVMDQDGELVDKSRAQPDISDEEVLKIYKDMIVVSVMDPIMYQAQRQGRLSFYMVSAGEEGIAVGSASALDPADVVFAQYREAGVFQYRGFGLDGFMNQLFANRLDEGRGRNMPVHYGSAKLNIHTISSPLATQLPQAAGAAYALKLAHKLDPETNKERVVCCYFGEGAASEGDFHAALNVAATRSCPVIFFCRNNGFAISTPTLEQYRGDGIASRGVGYGIDTIRVDGNDVFAVREATAKARELALQGENRPVLVEAMSYRVAHHSTSDDSSKYREVREVESWKRRDNPIVRLRKWMEARGLWNEELEREEQTRVKKAVLEAFGRAEREKLPALRLMFEDVYEEVTEEQEQQIAALKDVLERYPAEYDVDGYERGKDGL</sequence>
<comment type="function">
    <text evidence="9">The branched-chain alpha-keto dehydrogenase complex catalyzes the overall conversion of alpha-keto acids to acyl-CoA and CO(2). It contains multiple copies of three enzymatic components: branched-chain alpha-keto acid decarboxylase (E1), lipoamide acyltransferase (E2) and lipoamide dehydrogenase (E3).</text>
</comment>
<comment type="subcellular location">
    <subcellularLocation>
        <location evidence="2">Mitochondrion matrix</location>
    </subcellularLocation>
</comment>
<proteinExistence type="inferred from homology"/>
<dbReference type="SUPFAM" id="SSF52518">
    <property type="entry name" value="Thiamin diphosphate-binding fold (THDP-binding)"/>
    <property type="match status" value="1"/>
</dbReference>
<comment type="similarity">
    <text evidence="3 9">Belongs to the BCKDHA family.</text>
</comment>
<dbReference type="CDD" id="cd02000">
    <property type="entry name" value="TPP_E1_PDC_ADC_BCADC"/>
    <property type="match status" value="1"/>
</dbReference>
<name>A0A6G1HS74_9PEZI</name>
<gene>
    <name evidence="11" type="ORF">EJ06DRAFT_531851</name>
</gene>
<evidence type="ECO:0000256" key="7">
    <source>
        <dbReference type="ARBA" id="ARBA00023002"/>
    </source>
</evidence>
<dbReference type="AlphaFoldDB" id="A0A6G1HS74"/>
<keyword evidence="7 9" id="KW-0560">Oxidoreductase</keyword>
<feature type="domain" description="Dehydrogenase E1 component" evidence="10">
    <location>
        <begin position="107"/>
        <end position="412"/>
    </location>
</feature>
<dbReference type="GO" id="GO:0005759">
    <property type="term" value="C:mitochondrial matrix"/>
    <property type="evidence" value="ECO:0007669"/>
    <property type="project" value="UniProtKB-SubCell"/>
</dbReference>
<dbReference type="OrthoDB" id="3845at2759"/>
<keyword evidence="5" id="KW-0809">Transit peptide</keyword>
<evidence type="ECO:0000256" key="5">
    <source>
        <dbReference type="ARBA" id="ARBA00022946"/>
    </source>
</evidence>
<reference evidence="11" key="1">
    <citation type="journal article" date="2020" name="Stud. Mycol.">
        <title>101 Dothideomycetes genomes: a test case for predicting lifestyles and emergence of pathogens.</title>
        <authorList>
            <person name="Haridas S."/>
            <person name="Albert R."/>
            <person name="Binder M."/>
            <person name="Bloem J."/>
            <person name="Labutti K."/>
            <person name="Salamov A."/>
            <person name="Andreopoulos B."/>
            <person name="Baker S."/>
            <person name="Barry K."/>
            <person name="Bills G."/>
            <person name="Bluhm B."/>
            <person name="Cannon C."/>
            <person name="Castanera R."/>
            <person name="Culley D."/>
            <person name="Daum C."/>
            <person name="Ezra D."/>
            <person name="Gonzalez J."/>
            <person name="Henrissat B."/>
            <person name="Kuo A."/>
            <person name="Liang C."/>
            <person name="Lipzen A."/>
            <person name="Lutzoni F."/>
            <person name="Magnuson J."/>
            <person name="Mondo S."/>
            <person name="Nolan M."/>
            <person name="Ohm R."/>
            <person name="Pangilinan J."/>
            <person name="Park H.-J."/>
            <person name="Ramirez L."/>
            <person name="Alfaro M."/>
            <person name="Sun H."/>
            <person name="Tritt A."/>
            <person name="Yoshinaga Y."/>
            <person name="Zwiers L.-H."/>
            <person name="Turgeon B."/>
            <person name="Goodwin S."/>
            <person name="Spatafora J."/>
            <person name="Crous P."/>
            <person name="Grigoriev I."/>
        </authorList>
    </citation>
    <scope>NUCLEOTIDE SEQUENCE</scope>
    <source>
        <strain evidence="11">CBS 262.69</strain>
    </source>
</reference>
<keyword evidence="8" id="KW-0496">Mitochondrion</keyword>
<dbReference type="InterPro" id="IPR029061">
    <property type="entry name" value="THDP-binding"/>
</dbReference>
<keyword evidence="9" id="KW-0786">Thiamine pyrophosphate</keyword>
<dbReference type="Gene3D" id="3.40.50.970">
    <property type="match status" value="1"/>
</dbReference>
<dbReference type="GO" id="GO:0009083">
    <property type="term" value="P:branched-chain amino acid catabolic process"/>
    <property type="evidence" value="ECO:0007669"/>
    <property type="project" value="TreeGrafter"/>
</dbReference>
<keyword evidence="12" id="KW-1185">Reference proteome</keyword>
<dbReference type="GO" id="GO:0046872">
    <property type="term" value="F:metal ion binding"/>
    <property type="evidence" value="ECO:0007669"/>
    <property type="project" value="UniProtKB-KW"/>
</dbReference>
<evidence type="ECO:0000256" key="3">
    <source>
        <dbReference type="ARBA" id="ARBA00008646"/>
    </source>
</evidence>
<dbReference type="InterPro" id="IPR050771">
    <property type="entry name" value="Alpha-ketoacid_DH_E1_comp"/>
</dbReference>
<dbReference type="Pfam" id="PF00676">
    <property type="entry name" value="E1_dh"/>
    <property type="match status" value="1"/>
</dbReference>
<keyword evidence="4" id="KW-0479">Metal-binding</keyword>
<protein>
    <recommendedName>
        <fullName evidence="9">2-oxoisovalerate dehydrogenase subunit alpha</fullName>
        <ecNumber evidence="9">1.2.4.4</ecNumber>
    </recommendedName>
    <alternativeName>
        <fullName evidence="9">Branched-chain alpha-keto acid dehydrogenase E1 component alpha chain</fullName>
    </alternativeName>
</protein>
<dbReference type="PANTHER" id="PTHR43380">
    <property type="entry name" value="2-OXOISOVALERATE DEHYDROGENASE SUBUNIT ALPHA, MITOCHONDRIAL"/>
    <property type="match status" value="1"/>
</dbReference>
<organism evidence="11 12">
    <name type="scientific">Trichodelitschia bisporula</name>
    <dbReference type="NCBI Taxonomy" id="703511"/>
    <lineage>
        <taxon>Eukaryota</taxon>
        <taxon>Fungi</taxon>
        <taxon>Dikarya</taxon>
        <taxon>Ascomycota</taxon>
        <taxon>Pezizomycotina</taxon>
        <taxon>Dothideomycetes</taxon>
        <taxon>Dothideomycetes incertae sedis</taxon>
        <taxon>Phaeotrichales</taxon>
        <taxon>Phaeotrichaceae</taxon>
        <taxon>Trichodelitschia</taxon>
    </lineage>
</organism>
<evidence type="ECO:0000256" key="1">
    <source>
        <dbReference type="ARBA" id="ARBA00001964"/>
    </source>
</evidence>
<dbReference type="FunFam" id="3.40.50.970:FF:000015">
    <property type="entry name" value="2-oxoisovalerate dehydrogenase subunit alpha"/>
    <property type="match status" value="1"/>
</dbReference>
<evidence type="ECO:0000259" key="10">
    <source>
        <dbReference type="Pfam" id="PF00676"/>
    </source>
</evidence>
<dbReference type="InterPro" id="IPR001017">
    <property type="entry name" value="DH_E1"/>
</dbReference>
<evidence type="ECO:0000256" key="8">
    <source>
        <dbReference type="ARBA" id="ARBA00023128"/>
    </source>
</evidence>
<evidence type="ECO:0000313" key="11">
    <source>
        <dbReference type="EMBL" id="KAF2398761.1"/>
    </source>
</evidence>
<dbReference type="PANTHER" id="PTHR43380:SF1">
    <property type="entry name" value="2-OXOISOVALERATE DEHYDROGENASE SUBUNIT ALPHA, MITOCHONDRIAL"/>
    <property type="match status" value="1"/>
</dbReference>
<dbReference type="EMBL" id="ML996699">
    <property type="protein sequence ID" value="KAF2398761.1"/>
    <property type="molecule type" value="Genomic_DNA"/>
</dbReference>
<evidence type="ECO:0000256" key="9">
    <source>
        <dbReference type="RuleBase" id="RU365014"/>
    </source>
</evidence>
<comment type="cofactor">
    <cofactor evidence="1 9">
        <name>thiamine diphosphate</name>
        <dbReference type="ChEBI" id="CHEBI:58937"/>
    </cofactor>
</comment>
<keyword evidence="6" id="KW-0630">Potassium</keyword>
<accession>A0A6G1HS74</accession>